<feature type="compositionally biased region" description="Low complexity" evidence="1">
    <location>
        <begin position="243"/>
        <end position="256"/>
    </location>
</feature>
<feature type="region of interest" description="Disordered" evidence="1">
    <location>
        <begin position="537"/>
        <end position="578"/>
    </location>
</feature>
<gene>
    <name evidence="2" type="ORF">D3272_13565</name>
</gene>
<accession>A0A4Q2REG3</accession>
<reference evidence="2 3" key="1">
    <citation type="submission" date="2018-09" db="EMBL/GenBank/DDBJ databases">
        <authorList>
            <person name="Grouzdev D.S."/>
            <person name="Krutkina M.S."/>
        </authorList>
    </citation>
    <scope>NUCLEOTIDE SEQUENCE [LARGE SCALE GENOMIC DNA]</scope>
    <source>
        <strain evidence="2 3">RmlP001</strain>
    </source>
</reference>
<sequence>MNLCTRLRPGDGLLVSDEGAAGSVPFLVMSRSETGWLLADGRKGVRDFGTAEIATADAEGRILHLPLVAGLTTDLMLQMLPDSIREEIGRRLAHVLRVEQLLARGLRLMVACAAEPGGMGTAVADGGGDEHGLDAPKPVPCPSTVRRWHRAWVAADKCPLALAPQIHLRGNRTPRFAQTDDGTPGPRDLIGETLARHHERGRGAPARAYRSYREQCVGLAVTPVSESAFRRAQRAHASTDPVTSTPDGTGTQPPTDSRIAHAEFVRSLEVVRMHDQDRVTPSTPVEERLLVLAGSRGVGVSTLLSAHVRARGPGASTSRGGTLLVEAPAPAYRPGLGAAILKGLGLNPKKTMGVEQEIAAIRTQLRHHDVGLVLVDNGHLLVEGSAEHRRRSSKFVADLIQAVPVRFVLAGRPPLLALRESLGPRGPRVHEIRPYEPDGALRSAEFADMAARMATARGRSWPTPADPTLFDRLCAATGGAYAEVDRYLGLIAGGSVPIVSSLLAEVDLGGLAGPPDLDPFRCEPDRLREVWSIRSADREDLGRGRSRPSRSVVAAGSRPGRGMGSTTCPGQQQERGSS</sequence>
<keyword evidence="3" id="KW-1185">Reference proteome</keyword>
<name>A0A4Q2REG3_9HYPH</name>
<dbReference type="AlphaFoldDB" id="A0A4Q2REG3"/>
<dbReference type="InterPro" id="IPR008868">
    <property type="entry name" value="TniB"/>
</dbReference>
<dbReference type="GO" id="GO:0005524">
    <property type="term" value="F:ATP binding"/>
    <property type="evidence" value="ECO:0007669"/>
    <property type="project" value="UniProtKB-KW"/>
</dbReference>
<dbReference type="EMBL" id="QYBC01000010">
    <property type="protein sequence ID" value="RYB04458.1"/>
    <property type="molecule type" value="Genomic_DNA"/>
</dbReference>
<keyword evidence="2" id="KW-0067">ATP-binding</keyword>
<feature type="compositionally biased region" description="Low complexity" evidence="1">
    <location>
        <begin position="549"/>
        <end position="558"/>
    </location>
</feature>
<comment type="caution">
    <text evidence="2">The sequence shown here is derived from an EMBL/GenBank/DDBJ whole genome shotgun (WGS) entry which is preliminary data.</text>
</comment>
<reference evidence="2 3" key="2">
    <citation type="submission" date="2019-02" db="EMBL/GenBank/DDBJ databases">
        <title>'Lichenibacterium ramalinii' gen. nov. sp. nov., 'Lichenibacterium minor' gen. nov. sp. nov.</title>
        <authorList>
            <person name="Pankratov T."/>
        </authorList>
    </citation>
    <scope>NUCLEOTIDE SEQUENCE [LARGE SCALE GENOMIC DNA]</scope>
    <source>
        <strain evidence="2 3">RmlP001</strain>
    </source>
</reference>
<protein>
    <submittedName>
        <fullName evidence="2">ATP-binding protein</fullName>
    </submittedName>
</protein>
<evidence type="ECO:0000313" key="2">
    <source>
        <dbReference type="EMBL" id="RYB04458.1"/>
    </source>
</evidence>
<evidence type="ECO:0000256" key="1">
    <source>
        <dbReference type="SAM" id="MobiDB-lite"/>
    </source>
</evidence>
<dbReference type="Pfam" id="PF05621">
    <property type="entry name" value="TniB"/>
    <property type="match status" value="1"/>
</dbReference>
<proteinExistence type="predicted"/>
<evidence type="ECO:0000313" key="3">
    <source>
        <dbReference type="Proteomes" id="UP000289411"/>
    </source>
</evidence>
<organism evidence="2 3">
    <name type="scientific">Lichenibacterium ramalinae</name>
    <dbReference type="NCBI Taxonomy" id="2316527"/>
    <lineage>
        <taxon>Bacteria</taxon>
        <taxon>Pseudomonadati</taxon>
        <taxon>Pseudomonadota</taxon>
        <taxon>Alphaproteobacteria</taxon>
        <taxon>Hyphomicrobiales</taxon>
        <taxon>Lichenihabitantaceae</taxon>
        <taxon>Lichenibacterium</taxon>
    </lineage>
</organism>
<dbReference type="Proteomes" id="UP000289411">
    <property type="component" value="Unassembled WGS sequence"/>
</dbReference>
<keyword evidence="2" id="KW-0547">Nucleotide-binding</keyword>
<feature type="region of interest" description="Disordered" evidence="1">
    <location>
        <begin position="230"/>
        <end position="256"/>
    </location>
</feature>
<feature type="compositionally biased region" description="Polar residues" evidence="1">
    <location>
        <begin position="564"/>
        <end position="578"/>
    </location>
</feature>